<evidence type="ECO:0000313" key="2">
    <source>
        <dbReference type="EMBL" id="KAL3530900.1"/>
    </source>
</evidence>
<feature type="transmembrane region" description="Helical" evidence="1">
    <location>
        <begin position="45"/>
        <end position="66"/>
    </location>
</feature>
<sequence>MSESNRVPLTGGSSSLSSSHELVSGMEIFESSQFHSSFSMKCTSLLMVIVSVSASVSAAFIFHLCFELPEGASKLFK</sequence>
<dbReference type="EMBL" id="JBJUIK010000004">
    <property type="protein sequence ID" value="KAL3530900.1"/>
    <property type="molecule type" value="Genomic_DNA"/>
</dbReference>
<evidence type="ECO:0000256" key="1">
    <source>
        <dbReference type="SAM" id="Phobius"/>
    </source>
</evidence>
<organism evidence="2 3">
    <name type="scientific">Cinchona calisaya</name>
    <dbReference type="NCBI Taxonomy" id="153742"/>
    <lineage>
        <taxon>Eukaryota</taxon>
        <taxon>Viridiplantae</taxon>
        <taxon>Streptophyta</taxon>
        <taxon>Embryophyta</taxon>
        <taxon>Tracheophyta</taxon>
        <taxon>Spermatophyta</taxon>
        <taxon>Magnoliopsida</taxon>
        <taxon>eudicotyledons</taxon>
        <taxon>Gunneridae</taxon>
        <taxon>Pentapetalae</taxon>
        <taxon>asterids</taxon>
        <taxon>lamiids</taxon>
        <taxon>Gentianales</taxon>
        <taxon>Rubiaceae</taxon>
        <taxon>Cinchonoideae</taxon>
        <taxon>Cinchoneae</taxon>
        <taxon>Cinchona</taxon>
    </lineage>
</organism>
<dbReference type="AlphaFoldDB" id="A0ABD3AGD2"/>
<proteinExistence type="predicted"/>
<evidence type="ECO:0000313" key="3">
    <source>
        <dbReference type="Proteomes" id="UP001630127"/>
    </source>
</evidence>
<accession>A0ABD3AGD2</accession>
<reference evidence="2 3" key="1">
    <citation type="submission" date="2024-11" db="EMBL/GenBank/DDBJ databases">
        <title>A near-complete genome assembly of Cinchona calisaya.</title>
        <authorList>
            <person name="Lian D.C."/>
            <person name="Zhao X.W."/>
            <person name="Wei L."/>
        </authorList>
    </citation>
    <scope>NUCLEOTIDE SEQUENCE [LARGE SCALE GENOMIC DNA]</scope>
    <source>
        <tissue evidence="2">Nenye</tissue>
    </source>
</reference>
<keyword evidence="1" id="KW-0472">Membrane</keyword>
<keyword evidence="1" id="KW-0812">Transmembrane</keyword>
<comment type="caution">
    <text evidence="2">The sequence shown here is derived from an EMBL/GenBank/DDBJ whole genome shotgun (WGS) entry which is preliminary data.</text>
</comment>
<protein>
    <submittedName>
        <fullName evidence="2">Uncharacterized protein</fullName>
    </submittedName>
</protein>
<name>A0ABD3AGD2_9GENT</name>
<keyword evidence="1" id="KW-1133">Transmembrane helix</keyword>
<keyword evidence="3" id="KW-1185">Reference proteome</keyword>
<gene>
    <name evidence="2" type="ORF">ACH5RR_010222</name>
</gene>
<dbReference type="Proteomes" id="UP001630127">
    <property type="component" value="Unassembled WGS sequence"/>
</dbReference>